<feature type="signal peptide" evidence="5">
    <location>
        <begin position="1"/>
        <end position="24"/>
    </location>
</feature>
<feature type="chain" id="PRO_5045282613" evidence="5">
    <location>
        <begin position="25"/>
        <end position="130"/>
    </location>
</feature>
<dbReference type="Proteomes" id="UP000603602">
    <property type="component" value="Unassembled WGS sequence"/>
</dbReference>
<dbReference type="Pfam" id="PF00034">
    <property type="entry name" value="Cytochrom_C"/>
    <property type="match status" value="1"/>
</dbReference>
<keyword evidence="1 4" id="KW-0349">Heme</keyword>
<evidence type="ECO:0000256" key="1">
    <source>
        <dbReference type="ARBA" id="ARBA00022617"/>
    </source>
</evidence>
<evidence type="ECO:0000256" key="2">
    <source>
        <dbReference type="ARBA" id="ARBA00022723"/>
    </source>
</evidence>
<comment type="caution">
    <text evidence="7">The sequence shown here is derived from an EMBL/GenBank/DDBJ whole genome shotgun (WGS) entry which is preliminary data.</text>
</comment>
<keyword evidence="5" id="KW-0732">Signal</keyword>
<proteinExistence type="predicted"/>
<dbReference type="InterPro" id="IPR009056">
    <property type="entry name" value="Cyt_c-like_dom"/>
</dbReference>
<evidence type="ECO:0000313" key="8">
    <source>
        <dbReference type="Proteomes" id="UP000603602"/>
    </source>
</evidence>
<keyword evidence="8" id="KW-1185">Reference proteome</keyword>
<organism evidence="7 8">
    <name type="scientific">Thauera sedimentorum</name>
    <dbReference type="NCBI Taxonomy" id="2767595"/>
    <lineage>
        <taxon>Bacteria</taxon>
        <taxon>Pseudomonadati</taxon>
        <taxon>Pseudomonadota</taxon>
        <taxon>Betaproteobacteria</taxon>
        <taxon>Rhodocyclales</taxon>
        <taxon>Zoogloeaceae</taxon>
        <taxon>Thauera</taxon>
    </lineage>
</organism>
<name>A0ABR9B5C9_9RHOO</name>
<protein>
    <submittedName>
        <fullName evidence="7">Cytochrome c</fullName>
    </submittedName>
</protein>
<reference evidence="8" key="1">
    <citation type="submission" date="2023-07" db="EMBL/GenBank/DDBJ databases">
        <title>Thauera sp. CAU 1555 isolated from sand of Yaerae Beach.</title>
        <authorList>
            <person name="Kim W."/>
        </authorList>
    </citation>
    <scope>NUCLEOTIDE SEQUENCE [LARGE SCALE GENOMIC DNA]</scope>
    <source>
        <strain evidence="8">CAU 1555</strain>
    </source>
</reference>
<dbReference type="PROSITE" id="PS51007">
    <property type="entry name" value="CYTC"/>
    <property type="match status" value="1"/>
</dbReference>
<feature type="domain" description="Cytochrome c" evidence="6">
    <location>
        <begin position="39"/>
        <end position="124"/>
    </location>
</feature>
<evidence type="ECO:0000313" key="7">
    <source>
        <dbReference type="EMBL" id="MBD8501588.1"/>
    </source>
</evidence>
<sequence length="130" mass="14062">MNRHAIWTRRLALLAGLLPLAAAAQGWQAPPKPSKGLMPNAVLGKPLFQANCAQCHGADLKGSDQGPPLLHRIYEPSHHGDAAFQMAVAQGTKAHHWQFGDMAPVPGLTPDDVAHITAYVRVEQRRVGIR</sequence>
<dbReference type="RefSeq" id="WP_187716431.1">
    <property type="nucleotide sequence ID" value="NZ_JACTAH010000001.1"/>
</dbReference>
<evidence type="ECO:0000256" key="4">
    <source>
        <dbReference type="PROSITE-ProRule" id="PRU00433"/>
    </source>
</evidence>
<dbReference type="SUPFAM" id="SSF46626">
    <property type="entry name" value="Cytochrome c"/>
    <property type="match status" value="1"/>
</dbReference>
<evidence type="ECO:0000256" key="3">
    <source>
        <dbReference type="ARBA" id="ARBA00023004"/>
    </source>
</evidence>
<evidence type="ECO:0000259" key="6">
    <source>
        <dbReference type="PROSITE" id="PS51007"/>
    </source>
</evidence>
<accession>A0ABR9B5C9</accession>
<evidence type="ECO:0000256" key="5">
    <source>
        <dbReference type="SAM" id="SignalP"/>
    </source>
</evidence>
<keyword evidence="2 4" id="KW-0479">Metal-binding</keyword>
<dbReference type="Gene3D" id="1.10.760.10">
    <property type="entry name" value="Cytochrome c-like domain"/>
    <property type="match status" value="1"/>
</dbReference>
<dbReference type="EMBL" id="JACYTO010000001">
    <property type="protein sequence ID" value="MBD8501588.1"/>
    <property type="molecule type" value="Genomic_DNA"/>
</dbReference>
<dbReference type="InterPro" id="IPR036909">
    <property type="entry name" value="Cyt_c-like_dom_sf"/>
</dbReference>
<keyword evidence="3 4" id="KW-0408">Iron</keyword>
<gene>
    <name evidence="7" type="ORF">IFO67_01695</name>
</gene>